<evidence type="ECO:0000259" key="1">
    <source>
        <dbReference type="Pfam" id="PF00534"/>
    </source>
</evidence>
<gene>
    <name evidence="3" type="ORF">DCF15_11765</name>
</gene>
<protein>
    <submittedName>
        <fullName evidence="3">Glycosyl transferase group 1</fullName>
    </submittedName>
</protein>
<accession>A0A2W4XBJ8</accession>
<dbReference type="Gene3D" id="3.40.50.2000">
    <property type="entry name" value="Glycogen Phosphorylase B"/>
    <property type="match status" value="2"/>
</dbReference>
<dbReference type="Pfam" id="PF13579">
    <property type="entry name" value="Glyco_trans_4_4"/>
    <property type="match status" value="1"/>
</dbReference>
<dbReference type="NCBIfam" id="NF038295">
    <property type="entry name" value="EPS_HpsP"/>
    <property type="match status" value="1"/>
</dbReference>
<evidence type="ECO:0000259" key="2">
    <source>
        <dbReference type="Pfam" id="PF13579"/>
    </source>
</evidence>
<evidence type="ECO:0000313" key="4">
    <source>
        <dbReference type="Proteomes" id="UP000249794"/>
    </source>
</evidence>
<feature type="domain" description="Glycosyltransferase subfamily 4-like N-terminal" evidence="2">
    <location>
        <begin position="18"/>
        <end position="192"/>
    </location>
</feature>
<dbReference type="GO" id="GO:0016757">
    <property type="term" value="F:glycosyltransferase activity"/>
    <property type="evidence" value="ECO:0007669"/>
    <property type="project" value="InterPro"/>
</dbReference>
<reference evidence="4" key="1">
    <citation type="submission" date="2018-04" db="EMBL/GenBank/DDBJ databases">
        <authorList>
            <person name="Cornet L."/>
        </authorList>
    </citation>
    <scope>NUCLEOTIDE SEQUENCE [LARGE SCALE GENOMIC DNA]</scope>
</reference>
<dbReference type="Proteomes" id="UP000249794">
    <property type="component" value="Unassembled WGS sequence"/>
</dbReference>
<dbReference type="InterPro" id="IPR028098">
    <property type="entry name" value="Glyco_trans_4-like_N"/>
</dbReference>
<keyword evidence="3" id="KW-0808">Transferase</keyword>
<sequence length="410" mass="45136">MKPLKILQIVPSISLVYGGPSQMVQGLSAAISQQPKTAVAQVTIITTDSNGDVDEAPLDVPLGVAVPQDGYEIIHFRCAPFRRYKFSADLLTWLWHHAPNYDIAHIHALFSPVSTAAATVCRWRKLPYIMRPLGTLDPADLKKKQRVKQLYAQLLERPNLAGAAAIHFTSELEAKVSERFGVSTLEMVIPLGVALPTLPDRTAAQAAIRAQFAIPSERPIVLFMSRIDPKKGFDLLLPALTNLHQRQQPFHLLLCGANPQDRAYENRIREQIETSAWAQWATFMGFISGDLKAQVLSAADLFVLPSYYENFGIAVAEAMAAAMPVVISDQVHIWPAIAQANAGWIVPTAIEPLTQALAEALNQPEMLHQRGQNAQRCAQENYSWQAIGERVTAHYRQLLETTAASGGLSL</sequence>
<dbReference type="AlphaFoldDB" id="A0A2W4XBJ8"/>
<reference evidence="3 4" key="2">
    <citation type="submission" date="2018-06" db="EMBL/GenBank/DDBJ databases">
        <title>Metagenomic assembly of (sub)arctic Cyanobacteria and their associated microbiome from non-axenic cultures.</title>
        <authorList>
            <person name="Baurain D."/>
        </authorList>
    </citation>
    <scope>NUCLEOTIDE SEQUENCE [LARGE SCALE GENOMIC DNA]</scope>
    <source>
        <strain evidence="3">ULC027bin1</strain>
    </source>
</reference>
<feature type="domain" description="Glycosyl transferase family 1" evidence="1">
    <location>
        <begin position="206"/>
        <end position="375"/>
    </location>
</feature>
<dbReference type="Pfam" id="PF00534">
    <property type="entry name" value="Glycos_transf_1"/>
    <property type="match status" value="1"/>
</dbReference>
<organism evidence="3 4">
    <name type="scientific">Phormidesmis priestleyi</name>
    <dbReference type="NCBI Taxonomy" id="268141"/>
    <lineage>
        <taxon>Bacteria</taxon>
        <taxon>Bacillati</taxon>
        <taxon>Cyanobacteriota</taxon>
        <taxon>Cyanophyceae</taxon>
        <taxon>Leptolyngbyales</taxon>
        <taxon>Leptolyngbyaceae</taxon>
        <taxon>Phormidesmis</taxon>
    </lineage>
</organism>
<dbReference type="InterPro" id="IPR050194">
    <property type="entry name" value="Glycosyltransferase_grp1"/>
</dbReference>
<dbReference type="PANTHER" id="PTHR45947:SF3">
    <property type="entry name" value="SULFOQUINOVOSYL TRANSFERASE SQD2"/>
    <property type="match status" value="1"/>
</dbReference>
<dbReference type="PANTHER" id="PTHR45947">
    <property type="entry name" value="SULFOQUINOVOSYL TRANSFERASE SQD2"/>
    <property type="match status" value="1"/>
</dbReference>
<dbReference type="EMBL" id="QBMP01000114">
    <property type="protein sequence ID" value="PZO54474.1"/>
    <property type="molecule type" value="Genomic_DNA"/>
</dbReference>
<comment type="caution">
    <text evidence="3">The sequence shown here is derived from an EMBL/GenBank/DDBJ whole genome shotgun (WGS) entry which is preliminary data.</text>
</comment>
<proteinExistence type="predicted"/>
<name>A0A2W4XBJ8_9CYAN</name>
<dbReference type="InterPro" id="IPR001296">
    <property type="entry name" value="Glyco_trans_1"/>
</dbReference>
<dbReference type="SUPFAM" id="SSF53756">
    <property type="entry name" value="UDP-Glycosyltransferase/glycogen phosphorylase"/>
    <property type="match status" value="1"/>
</dbReference>
<evidence type="ECO:0000313" key="3">
    <source>
        <dbReference type="EMBL" id="PZO54474.1"/>
    </source>
</evidence>